<evidence type="ECO:0000256" key="4">
    <source>
        <dbReference type="ARBA" id="ARBA00023008"/>
    </source>
</evidence>
<dbReference type="AlphaFoldDB" id="D0MHZ1"/>
<dbReference type="KEGG" id="rmr:Rmar_1209"/>
<dbReference type="PROSITE" id="PS00196">
    <property type="entry name" value="COPPER_BLUE"/>
    <property type="match status" value="1"/>
</dbReference>
<name>D0MHZ1_RHOM4</name>
<evidence type="ECO:0000313" key="7">
    <source>
        <dbReference type="EMBL" id="ACY48099.1"/>
    </source>
</evidence>
<keyword evidence="3" id="KW-0249">Electron transport</keyword>
<reference evidence="7 8" key="1">
    <citation type="journal article" date="2009" name="Stand. Genomic Sci.">
        <title>Complete genome sequence of Rhodothermus marinus type strain (R-10).</title>
        <authorList>
            <person name="Nolan M."/>
            <person name="Tindall B.J."/>
            <person name="Pomrenke H."/>
            <person name="Lapidus A."/>
            <person name="Copeland A."/>
            <person name="Glavina Del Rio T."/>
            <person name="Lucas S."/>
            <person name="Chen F."/>
            <person name="Tice H."/>
            <person name="Cheng J.F."/>
            <person name="Saunders E."/>
            <person name="Han C."/>
            <person name="Bruce D."/>
            <person name="Goodwin L."/>
            <person name="Chain P."/>
            <person name="Pitluck S."/>
            <person name="Ovchinikova G."/>
            <person name="Pati A."/>
            <person name="Ivanova N."/>
            <person name="Mavromatis K."/>
            <person name="Chen A."/>
            <person name="Palaniappan K."/>
            <person name="Land M."/>
            <person name="Hauser L."/>
            <person name="Chang Y.J."/>
            <person name="Jeffries C.D."/>
            <person name="Brettin T."/>
            <person name="Goker M."/>
            <person name="Bristow J."/>
            <person name="Eisen J.A."/>
            <person name="Markowitz V."/>
            <person name="Hugenholtz P."/>
            <person name="Kyrpides N.C."/>
            <person name="Klenk H.P."/>
            <person name="Detter J.C."/>
        </authorList>
    </citation>
    <scope>NUCLEOTIDE SEQUENCE [LARGE SCALE GENOMIC DNA]</scope>
    <source>
        <strain evidence="8">ATCC 43812 / DSM 4252 / R-10</strain>
    </source>
</reference>
<dbReference type="SUPFAM" id="SSF49503">
    <property type="entry name" value="Cupredoxins"/>
    <property type="match status" value="1"/>
</dbReference>
<dbReference type="eggNOG" id="COG3241">
    <property type="taxonomic scope" value="Bacteria"/>
</dbReference>
<dbReference type="EMBL" id="CP001807">
    <property type="protein sequence ID" value="ACY48099.1"/>
    <property type="molecule type" value="Genomic_DNA"/>
</dbReference>
<dbReference type="GO" id="GO:0009055">
    <property type="term" value="F:electron transfer activity"/>
    <property type="evidence" value="ECO:0007669"/>
    <property type="project" value="InterPro"/>
</dbReference>
<dbReference type="PANTHER" id="PTHR38439">
    <property type="entry name" value="AURACYANIN-B"/>
    <property type="match status" value="1"/>
</dbReference>
<accession>D0MHZ1</accession>
<dbReference type="PANTHER" id="PTHR38439:SF2">
    <property type="entry name" value="OUTER MEMBRANE PROTEIN H.8"/>
    <property type="match status" value="1"/>
</dbReference>
<proteinExistence type="predicted"/>
<organism evidence="7 8">
    <name type="scientific">Rhodothermus marinus (strain ATCC 43812 / DSM 4252 / R-10)</name>
    <name type="common">Rhodothermus obamensis</name>
    <dbReference type="NCBI Taxonomy" id="518766"/>
    <lineage>
        <taxon>Bacteria</taxon>
        <taxon>Pseudomonadati</taxon>
        <taxon>Rhodothermota</taxon>
        <taxon>Rhodothermia</taxon>
        <taxon>Rhodothermales</taxon>
        <taxon>Rhodothermaceae</taxon>
        <taxon>Rhodothermus</taxon>
    </lineage>
</organism>
<keyword evidence="1" id="KW-0813">Transport</keyword>
<dbReference type="Gene3D" id="2.60.40.420">
    <property type="entry name" value="Cupredoxins - blue copper proteins"/>
    <property type="match status" value="1"/>
</dbReference>
<dbReference type="InterPro" id="IPR028871">
    <property type="entry name" value="BlueCu_1_BS"/>
</dbReference>
<gene>
    <name evidence="7" type="ordered locus">Rmar_1209</name>
</gene>
<protein>
    <submittedName>
        <fullName evidence="7">Blue (Type 1) copper domain protein</fullName>
    </submittedName>
</protein>
<dbReference type="OrthoDB" id="9814063at2"/>
<feature type="domain" description="Blue (type 1) copper" evidence="6">
    <location>
        <begin position="33"/>
        <end position="141"/>
    </location>
</feature>
<dbReference type="CDD" id="cd04233">
    <property type="entry name" value="Auracyanin"/>
    <property type="match status" value="1"/>
</dbReference>
<keyword evidence="4" id="KW-0186">Copper</keyword>
<feature type="chain" id="PRO_5003011151" evidence="5">
    <location>
        <begin position="21"/>
        <end position="147"/>
    </location>
</feature>
<dbReference type="InterPro" id="IPR000923">
    <property type="entry name" value="BlueCu_1"/>
</dbReference>
<evidence type="ECO:0000256" key="1">
    <source>
        <dbReference type="ARBA" id="ARBA00022448"/>
    </source>
</evidence>
<evidence type="ECO:0000256" key="3">
    <source>
        <dbReference type="ARBA" id="ARBA00022982"/>
    </source>
</evidence>
<feature type="signal peptide" evidence="5">
    <location>
        <begin position="1"/>
        <end position="20"/>
    </location>
</feature>
<dbReference type="Pfam" id="PF00127">
    <property type="entry name" value="Copper-bind"/>
    <property type="match status" value="1"/>
</dbReference>
<evidence type="ECO:0000259" key="6">
    <source>
        <dbReference type="Pfam" id="PF00127"/>
    </source>
</evidence>
<dbReference type="STRING" id="518766.Rmar_1209"/>
<dbReference type="HOGENOM" id="CLU_112845_1_0_10"/>
<evidence type="ECO:0000256" key="5">
    <source>
        <dbReference type="SAM" id="SignalP"/>
    </source>
</evidence>
<sequence>MMRRSLLLLGLVLLALRVQAEPVKEIVIEPVGDELKFKVTEFTVAPGETVRLIFKNTAKVMPHNVVVLNTDSPSVVNRVGTAAISAQDYVPNDPAILAYTKVAQPGETVEVTFKAPEKPGRYRYVCTFPGHYTLMQGVMVVSGKATS</sequence>
<dbReference type="RefSeq" id="WP_012843711.1">
    <property type="nucleotide sequence ID" value="NC_013501.1"/>
</dbReference>
<dbReference type="GO" id="GO:0005507">
    <property type="term" value="F:copper ion binding"/>
    <property type="evidence" value="ECO:0007669"/>
    <property type="project" value="InterPro"/>
</dbReference>
<evidence type="ECO:0000256" key="2">
    <source>
        <dbReference type="ARBA" id="ARBA00022723"/>
    </source>
</evidence>
<keyword evidence="2" id="KW-0479">Metal-binding</keyword>
<evidence type="ECO:0000313" key="8">
    <source>
        <dbReference type="Proteomes" id="UP000002221"/>
    </source>
</evidence>
<dbReference type="Proteomes" id="UP000002221">
    <property type="component" value="Chromosome"/>
</dbReference>
<dbReference type="InterPro" id="IPR008972">
    <property type="entry name" value="Cupredoxin"/>
</dbReference>
<keyword evidence="8" id="KW-1185">Reference proteome</keyword>
<dbReference type="InterPro" id="IPR050845">
    <property type="entry name" value="Cu-binding_ET"/>
</dbReference>
<keyword evidence="5" id="KW-0732">Signal</keyword>